<evidence type="ECO:0000256" key="1">
    <source>
        <dbReference type="SAM" id="MobiDB-lite"/>
    </source>
</evidence>
<proteinExistence type="predicted"/>
<evidence type="ECO:0000256" key="2">
    <source>
        <dbReference type="SAM" id="Phobius"/>
    </source>
</evidence>
<sequence length="229" mass="25891">MASRFARRQTSRVFGHLLSSSLPHLCTRNGVSGKKRFSPVLTQFVVSSLFTHRKTQFPRFLYSDLEPNLVSSPYPTLPEARNPSGIYQKFILKPKRSDLRGLSLLTNGQRAVFSSSSEQAELPSGGGGKSQRGRELKRREICEPSFDRNESTQAYETRDEYFETMKEFALCLGMTFCVCLIPLILIALLLYIVRISVEPMLHEHTSNLRSSGLFGVDNEDEFEGSRNLS</sequence>
<protein>
    <submittedName>
        <fullName evidence="3">Uncharacterized protein</fullName>
    </submittedName>
</protein>
<name>A0AAV0C9W4_9ASTE</name>
<reference evidence="3" key="1">
    <citation type="submission" date="2022-07" db="EMBL/GenBank/DDBJ databases">
        <authorList>
            <person name="Macas J."/>
            <person name="Novak P."/>
            <person name="Neumann P."/>
        </authorList>
    </citation>
    <scope>NUCLEOTIDE SEQUENCE</scope>
</reference>
<gene>
    <name evidence="3" type="ORF">CEPIT_LOCUS4166</name>
</gene>
<keyword evidence="2" id="KW-0812">Transmembrane</keyword>
<evidence type="ECO:0000313" key="3">
    <source>
        <dbReference type="EMBL" id="CAH9072012.1"/>
    </source>
</evidence>
<keyword evidence="4" id="KW-1185">Reference proteome</keyword>
<dbReference type="AlphaFoldDB" id="A0AAV0C9W4"/>
<accession>A0AAV0C9W4</accession>
<keyword evidence="2" id="KW-1133">Transmembrane helix</keyword>
<dbReference type="EMBL" id="CAMAPF010000021">
    <property type="protein sequence ID" value="CAH9072012.1"/>
    <property type="molecule type" value="Genomic_DNA"/>
</dbReference>
<organism evidence="3 4">
    <name type="scientific">Cuscuta epithymum</name>
    <dbReference type="NCBI Taxonomy" id="186058"/>
    <lineage>
        <taxon>Eukaryota</taxon>
        <taxon>Viridiplantae</taxon>
        <taxon>Streptophyta</taxon>
        <taxon>Embryophyta</taxon>
        <taxon>Tracheophyta</taxon>
        <taxon>Spermatophyta</taxon>
        <taxon>Magnoliopsida</taxon>
        <taxon>eudicotyledons</taxon>
        <taxon>Gunneridae</taxon>
        <taxon>Pentapetalae</taxon>
        <taxon>asterids</taxon>
        <taxon>lamiids</taxon>
        <taxon>Solanales</taxon>
        <taxon>Convolvulaceae</taxon>
        <taxon>Cuscuteae</taxon>
        <taxon>Cuscuta</taxon>
        <taxon>Cuscuta subgen. Cuscuta</taxon>
    </lineage>
</organism>
<comment type="caution">
    <text evidence="3">The sequence shown here is derived from an EMBL/GenBank/DDBJ whole genome shotgun (WGS) entry which is preliminary data.</text>
</comment>
<feature type="transmembrane region" description="Helical" evidence="2">
    <location>
        <begin position="168"/>
        <end position="193"/>
    </location>
</feature>
<evidence type="ECO:0000313" key="4">
    <source>
        <dbReference type="Proteomes" id="UP001152523"/>
    </source>
</evidence>
<dbReference type="Proteomes" id="UP001152523">
    <property type="component" value="Unassembled WGS sequence"/>
</dbReference>
<feature type="region of interest" description="Disordered" evidence="1">
    <location>
        <begin position="115"/>
        <end position="138"/>
    </location>
</feature>
<keyword evidence="2" id="KW-0472">Membrane</keyword>